<dbReference type="Pfam" id="PF00172">
    <property type="entry name" value="Zn_clus"/>
    <property type="match status" value="1"/>
</dbReference>
<evidence type="ECO:0000256" key="1">
    <source>
        <dbReference type="ARBA" id="ARBA00023242"/>
    </source>
</evidence>
<sequence length="584" mass="64817">MVGVPRSSACALCLSRRVKCDEARPSCSNCVKYGAECPGYARGLKFVAGKHVVKSRARGGTVAFTVSSRTTSPSAAATAYSSSSSLPSSSHSRHGTRRPSSRRLPDAVSPPASRGIPPPRRALTYDDTGELNEQDDGSEQFSGQPQRVLTSYEKLQSAMAQVTTAAVITPRDDRAQFIGMLMKSLEESQPESEMVVLGAWLQQTTSHLGQKPSLDRASCAFALQLLGRNHHDERLLAQSRTLYGQSLWMLQKALNHPTEWKTPETLNSAMILCHYELFAGTATTSSWSTWMKHAVGVGRLIQLRGPDSFNSEWERTILLSFRPIIIMNDLFSGQDCFLAHPQWQSVMRHHSHGPSESRSTTTVGSTIYKDQVDLVDDYMQLLARIPSAVRYLYMLRAANEDTTTAAKTLDAAEVARIRQSMRHIRDALEVWYQRILPFNPPPTEVPTQDPASIYSTVLCYESPWKGALHMGYWASLCIVYATLMECHQSSPSDDNDDDYGAGGAAAFEYLADRILRSVETVGEGMMGPYRCGYSVRIAYEVVDERTQAWIRMWIARFEKRYAATAVESYPASSEVFLPPAPVIV</sequence>
<accession>A0ABR2J4R7</accession>
<dbReference type="InterPro" id="IPR021858">
    <property type="entry name" value="Fun_TF"/>
</dbReference>
<dbReference type="InterPro" id="IPR036864">
    <property type="entry name" value="Zn2-C6_fun-type_DNA-bd_sf"/>
</dbReference>
<dbReference type="InterPro" id="IPR001138">
    <property type="entry name" value="Zn2Cys6_DnaBD"/>
</dbReference>
<dbReference type="SUPFAM" id="SSF57701">
    <property type="entry name" value="Zn2/Cys6 DNA-binding domain"/>
    <property type="match status" value="1"/>
</dbReference>
<feature type="region of interest" description="Disordered" evidence="2">
    <location>
        <begin position="73"/>
        <end position="146"/>
    </location>
</feature>
<dbReference type="SMART" id="SM00066">
    <property type="entry name" value="GAL4"/>
    <property type="match status" value="1"/>
</dbReference>
<gene>
    <name evidence="4" type="ORF">PGQ11_003290</name>
</gene>
<dbReference type="EMBL" id="JAPCWZ010000003">
    <property type="protein sequence ID" value="KAK8872776.1"/>
    <property type="molecule type" value="Genomic_DNA"/>
</dbReference>
<keyword evidence="1" id="KW-0539">Nucleus</keyword>
<dbReference type="CDD" id="cd00067">
    <property type="entry name" value="GAL4"/>
    <property type="match status" value="1"/>
</dbReference>
<comment type="caution">
    <text evidence="4">The sequence shown here is derived from an EMBL/GenBank/DDBJ whole genome shotgun (WGS) entry which is preliminary data.</text>
</comment>
<dbReference type="Proteomes" id="UP001390339">
    <property type="component" value="Unassembled WGS sequence"/>
</dbReference>
<dbReference type="PANTHER" id="PTHR38111">
    <property type="entry name" value="ZN(2)-C6 FUNGAL-TYPE DOMAIN-CONTAINING PROTEIN-RELATED"/>
    <property type="match status" value="1"/>
</dbReference>
<dbReference type="Gene3D" id="4.10.240.10">
    <property type="entry name" value="Zn(2)-C6 fungal-type DNA-binding domain"/>
    <property type="match status" value="1"/>
</dbReference>
<name>A0ABR2J4R7_9PEZI</name>
<feature type="compositionally biased region" description="Low complexity" evidence="2">
    <location>
        <begin position="73"/>
        <end position="90"/>
    </location>
</feature>
<evidence type="ECO:0000313" key="5">
    <source>
        <dbReference type="Proteomes" id="UP001390339"/>
    </source>
</evidence>
<feature type="domain" description="Zn(2)-C6 fungal-type" evidence="3">
    <location>
        <begin position="9"/>
        <end position="37"/>
    </location>
</feature>
<feature type="compositionally biased region" description="Basic residues" evidence="2">
    <location>
        <begin position="91"/>
        <end position="101"/>
    </location>
</feature>
<proteinExistence type="predicted"/>
<dbReference type="Pfam" id="PF11951">
    <property type="entry name" value="Fungal_trans_2"/>
    <property type="match status" value="1"/>
</dbReference>
<dbReference type="PROSITE" id="PS50048">
    <property type="entry name" value="ZN2_CY6_FUNGAL_2"/>
    <property type="match status" value="1"/>
</dbReference>
<keyword evidence="5" id="KW-1185">Reference proteome</keyword>
<reference evidence="4 5" key="1">
    <citation type="journal article" date="2024" name="IMA Fungus">
        <title>Apiospora arundinis, a panoply of carbohydrate-active enzymes and secondary metabolites.</title>
        <authorList>
            <person name="Sorensen T."/>
            <person name="Petersen C."/>
            <person name="Muurmann A.T."/>
            <person name="Christiansen J.V."/>
            <person name="Brundto M.L."/>
            <person name="Overgaard C.K."/>
            <person name="Boysen A.T."/>
            <person name="Wollenberg R.D."/>
            <person name="Larsen T.O."/>
            <person name="Sorensen J.L."/>
            <person name="Nielsen K.L."/>
            <person name="Sondergaard T.E."/>
        </authorList>
    </citation>
    <scope>NUCLEOTIDE SEQUENCE [LARGE SCALE GENOMIC DNA]</scope>
    <source>
        <strain evidence="4 5">AAU 773</strain>
    </source>
</reference>
<protein>
    <submittedName>
        <fullName evidence="4">C6 zinc finger domain protein</fullName>
    </submittedName>
</protein>
<evidence type="ECO:0000313" key="4">
    <source>
        <dbReference type="EMBL" id="KAK8872776.1"/>
    </source>
</evidence>
<organism evidence="4 5">
    <name type="scientific">Apiospora arundinis</name>
    <dbReference type="NCBI Taxonomy" id="335852"/>
    <lineage>
        <taxon>Eukaryota</taxon>
        <taxon>Fungi</taxon>
        <taxon>Dikarya</taxon>
        <taxon>Ascomycota</taxon>
        <taxon>Pezizomycotina</taxon>
        <taxon>Sordariomycetes</taxon>
        <taxon>Xylariomycetidae</taxon>
        <taxon>Amphisphaeriales</taxon>
        <taxon>Apiosporaceae</taxon>
        <taxon>Apiospora</taxon>
    </lineage>
</organism>
<evidence type="ECO:0000256" key="2">
    <source>
        <dbReference type="SAM" id="MobiDB-lite"/>
    </source>
</evidence>
<evidence type="ECO:0000259" key="3">
    <source>
        <dbReference type="PROSITE" id="PS50048"/>
    </source>
</evidence>
<dbReference type="InterPro" id="IPR053178">
    <property type="entry name" value="Osmoadaptation_assoc"/>
</dbReference>
<feature type="compositionally biased region" description="Acidic residues" evidence="2">
    <location>
        <begin position="127"/>
        <end position="138"/>
    </location>
</feature>
<dbReference type="PANTHER" id="PTHR38111:SF5">
    <property type="entry name" value="TRANSCRIPTION FACTOR DOMAIN-CONTAINING PROTEIN"/>
    <property type="match status" value="1"/>
</dbReference>